<gene>
    <name evidence="2" type="ORF">ATK23_1608</name>
</gene>
<proteinExistence type="predicted"/>
<protein>
    <recommendedName>
        <fullName evidence="4">Lipoprotein</fullName>
    </recommendedName>
</protein>
<dbReference type="RefSeq" id="WP_157066366.1">
    <property type="nucleotide sequence ID" value="NZ_PGEY01000001.1"/>
</dbReference>
<evidence type="ECO:0000313" key="3">
    <source>
        <dbReference type="Proteomes" id="UP000229263"/>
    </source>
</evidence>
<evidence type="ECO:0000313" key="2">
    <source>
        <dbReference type="EMBL" id="PJJ44376.1"/>
    </source>
</evidence>
<sequence>MSALPAHTAMKPDDPNTIGALMRCNQSGKLLKRKSRAERNTASGGAQ</sequence>
<reference evidence="2 3" key="1">
    <citation type="submission" date="2017-11" db="EMBL/GenBank/DDBJ databases">
        <title>Sequencing the genomes of 1000 actinobacteria strains.</title>
        <authorList>
            <person name="Klenk H.-P."/>
        </authorList>
    </citation>
    <scope>NUCLEOTIDE SEQUENCE [LARGE SCALE GENOMIC DNA]</scope>
    <source>
        <strain evidence="2 3">DSM 12798</strain>
    </source>
</reference>
<name>A0ABX4N1M2_9MICC</name>
<accession>A0ABX4N1M2</accession>
<feature type="region of interest" description="Disordered" evidence="1">
    <location>
        <begin position="26"/>
        <end position="47"/>
    </location>
</feature>
<evidence type="ECO:0008006" key="4">
    <source>
        <dbReference type="Google" id="ProtNLM"/>
    </source>
</evidence>
<dbReference type="EMBL" id="PGEY01000001">
    <property type="protein sequence ID" value="PJJ44376.1"/>
    <property type="molecule type" value="Genomic_DNA"/>
</dbReference>
<comment type="caution">
    <text evidence="2">The sequence shown here is derived from an EMBL/GenBank/DDBJ whole genome shotgun (WGS) entry which is preliminary data.</text>
</comment>
<organism evidence="2 3">
    <name type="scientific">Glutamicibacter mysorens</name>
    <dbReference type="NCBI Taxonomy" id="257984"/>
    <lineage>
        <taxon>Bacteria</taxon>
        <taxon>Bacillati</taxon>
        <taxon>Actinomycetota</taxon>
        <taxon>Actinomycetes</taxon>
        <taxon>Micrococcales</taxon>
        <taxon>Micrococcaceae</taxon>
        <taxon>Glutamicibacter</taxon>
    </lineage>
</organism>
<dbReference type="Proteomes" id="UP000229263">
    <property type="component" value="Unassembled WGS sequence"/>
</dbReference>
<keyword evidence="3" id="KW-1185">Reference proteome</keyword>
<evidence type="ECO:0000256" key="1">
    <source>
        <dbReference type="SAM" id="MobiDB-lite"/>
    </source>
</evidence>